<keyword evidence="7 10" id="KW-0472">Membrane</keyword>
<evidence type="ECO:0000256" key="9">
    <source>
        <dbReference type="ARBA" id="ARBA00023237"/>
    </source>
</evidence>
<keyword evidence="3 10" id="KW-1134">Transmembrane beta strand</keyword>
<evidence type="ECO:0000256" key="3">
    <source>
        <dbReference type="ARBA" id="ARBA00022452"/>
    </source>
</evidence>
<comment type="subcellular location">
    <subcellularLocation>
        <location evidence="1 10">Cell outer membrane</location>
        <topology evidence="1 10">Multi-pass membrane protein</topology>
    </subcellularLocation>
</comment>
<dbReference type="InterPro" id="IPR012910">
    <property type="entry name" value="Plug_dom"/>
</dbReference>
<dbReference type="GO" id="GO:0044718">
    <property type="term" value="P:siderophore transmembrane transport"/>
    <property type="evidence" value="ECO:0007669"/>
    <property type="project" value="TreeGrafter"/>
</dbReference>
<keyword evidence="9 10" id="KW-0998">Cell outer membrane</keyword>
<dbReference type="Pfam" id="PF00593">
    <property type="entry name" value="TonB_dep_Rec_b-barrel"/>
    <property type="match status" value="1"/>
</dbReference>
<dbReference type="PANTHER" id="PTHR30069">
    <property type="entry name" value="TONB-DEPENDENT OUTER MEMBRANE RECEPTOR"/>
    <property type="match status" value="1"/>
</dbReference>
<comment type="caution">
    <text evidence="14">The sequence shown here is derived from an EMBL/GenBank/DDBJ whole genome shotgun (WGS) entry which is preliminary data.</text>
</comment>
<feature type="domain" description="TonB-dependent receptor-like beta-barrel" evidence="12">
    <location>
        <begin position="237"/>
        <end position="653"/>
    </location>
</feature>
<protein>
    <submittedName>
        <fullName evidence="14">TonB-dependent receptor</fullName>
    </submittedName>
</protein>
<keyword evidence="5" id="KW-0732">Signal</keyword>
<dbReference type="AlphaFoldDB" id="A0A941F679"/>
<gene>
    <name evidence="14" type="ORF">KDU71_18685</name>
</gene>
<name>A0A941F679_9BACT</name>
<dbReference type="PANTHER" id="PTHR30069:SF29">
    <property type="entry name" value="HEMOGLOBIN AND HEMOGLOBIN-HAPTOGLOBIN-BINDING PROTEIN 1-RELATED"/>
    <property type="match status" value="1"/>
</dbReference>
<dbReference type="Proteomes" id="UP000679220">
    <property type="component" value="Unassembled WGS sequence"/>
</dbReference>
<evidence type="ECO:0000256" key="11">
    <source>
        <dbReference type="RuleBase" id="RU003357"/>
    </source>
</evidence>
<dbReference type="Gene3D" id="2.170.130.10">
    <property type="entry name" value="TonB-dependent receptor, plug domain"/>
    <property type="match status" value="1"/>
</dbReference>
<evidence type="ECO:0000256" key="4">
    <source>
        <dbReference type="ARBA" id="ARBA00022692"/>
    </source>
</evidence>
<evidence type="ECO:0000256" key="5">
    <source>
        <dbReference type="ARBA" id="ARBA00022729"/>
    </source>
</evidence>
<dbReference type="InterPro" id="IPR000531">
    <property type="entry name" value="Beta-barrel_TonB"/>
</dbReference>
<accession>A0A941F679</accession>
<keyword evidence="15" id="KW-1185">Reference proteome</keyword>
<dbReference type="Gene3D" id="2.40.170.20">
    <property type="entry name" value="TonB-dependent receptor, beta-barrel domain"/>
    <property type="match status" value="1"/>
</dbReference>
<evidence type="ECO:0000256" key="8">
    <source>
        <dbReference type="ARBA" id="ARBA00023170"/>
    </source>
</evidence>
<evidence type="ECO:0000313" key="14">
    <source>
        <dbReference type="EMBL" id="MBR8537603.1"/>
    </source>
</evidence>
<dbReference type="PROSITE" id="PS52016">
    <property type="entry name" value="TONB_DEPENDENT_REC_3"/>
    <property type="match status" value="1"/>
</dbReference>
<evidence type="ECO:0000313" key="15">
    <source>
        <dbReference type="Proteomes" id="UP000679220"/>
    </source>
</evidence>
<sequence length="681" mass="76694">MKTSNFFKQQNLCFKHWNGEKYAVFNSIKKVVKIGALCAAYFSIFGYQQTFAQIDTASINKKINLEEVEVSARRTTSVYSEVGRVLHVISRKEIEELPVYSVQDLLRYAMNVDVRQRGPLGIQADVSIRGGSFDQVMILFNGINVTDPQTGHLSLNLPVDMQSIERVEILEGPGARVYGPGAFSGAINFVTGTKTQDNLTVNVLGGQHGLYNASANATVKTGFLKNYIAANKASSDGYINNTDFKNHSLFYQGQLDFGKEQLDFQLGYNDKAFGANAFYTPKYPNQFEQNKTTFASVKLSSGETVKISPALYWRRHQDRFELFRDNPASWYTTHNYHLTDVFGGSFNAVIPWALGKTSVGGEVRSENVWSNVLGYDMKTSVDVPGEDAQFTKSFHRTNVSTFVEHVYNYQKLSVSAGVLMNWNSSLGFGVDFFPGVDVSYWLTDALKVYGSANKTLRLPTFTDLFYAGPTNLGNPDLKPEEALTFEGGLKVVNSWLSGQTSLYYREADNLIDWGRLDGEEKYQTRNLAEMSSWGFQAQGKVNVSELIGRNPLKSIELGYAYIDQDKNVPDEYESVYVMDYLKHKFNAAANLTIYKQLGAVINVTYQDREGEYISFVDGSYEEVPTEYAPFWLADLRLQWSAPRYKVFVDATNIFDQQYYDLGNVVQPGRWVRAGVQLNLNL</sequence>
<reference evidence="14" key="1">
    <citation type="journal article" date="2018" name="Int. J. Syst. Evol. Microbiol.">
        <title>Carboxylicivirga sediminis sp. nov., isolated from coastal sediment.</title>
        <authorList>
            <person name="Wang F.Q."/>
            <person name="Ren L.H."/>
            <person name="Zou R.J."/>
            <person name="Sun Y.Z."/>
            <person name="Liu X.J."/>
            <person name="Jiang F."/>
            <person name="Liu L.J."/>
        </authorList>
    </citation>
    <scope>NUCLEOTIDE SEQUENCE</scope>
    <source>
        <strain evidence="14">JR1</strain>
    </source>
</reference>
<reference evidence="14" key="2">
    <citation type="submission" date="2021-04" db="EMBL/GenBank/DDBJ databases">
        <authorList>
            <person name="Zhang T."/>
            <person name="Zhang Y."/>
            <person name="Lu D."/>
            <person name="Zuo D."/>
            <person name="Du Z."/>
        </authorList>
    </citation>
    <scope>NUCLEOTIDE SEQUENCE</scope>
    <source>
        <strain evidence="14">JR1</strain>
    </source>
</reference>
<keyword evidence="4 10" id="KW-0812">Transmembrane</keyword>
<evidence type="ECO:0000256" key="6">
    <source>
        <dbReference type="ARBA" id="ARBA00023077"/>
    </source>
</evidence>
<dbReference type="Pfam" id="PF07715">
    <property type="entry name" value="Plug"/>
    <property type="match status" value="1"/>
</dbReference>
<keyword evidence="2 10" id="KW-0813">Transport</keyword>
<organism evidence="14 15">
    <name type="scientific">Carboxylicivirga sediminis</name>
    <dbReference type="NCBI Taxonomy" id="2006564"/>
    <lineage>
        <taxon>Bacteria</taxon>
        <taxon>Pseudomonadati</taxon>
        <taxon>Bacteroidota</taxon>
        <taxon>Bacteroidia</taxon>
        <taxon>Marinilabiliales</taxon>
        <taxon>Marinilabiliaceae</taxon>
        <taxon>Carboxylicivirga</taxon>
    </lineage>
</organism>
<dbReference type="RefSeq" id="WP_212192627.1">
    <property type="nucleotide sequence ID" value="NZ_JAGTAR010000035.1"/>
</dbReference>
<evidence type="ECO:0000256" key="2">
    <source>
        <dbReference type="ARBA" id="ARBA00022448"/>
    </source>
</evidence>
<evidence type="ECO:0000256" key="10">
    <source>
        <dbReference type="PROSITE-ProRule" id="PRU01360"/>
    </source>
</evidence>
<dbReference type="GO" id="GO:0015344">
    <property type="term" value="F:siderophore uptake transmembrane transporter activity"/>
    <property type="evidence" value="ECO:0007669"/>
    <property type="project" value="TreeGrafter"/>
</dbReference>
<keyword evidence="6 11" id="KW-0798">TonB box</keyword>
<dbReference type="GO" id="GO:0009279">
    <property type="term" value="C:cell outer membrane"/>
    <property type="evidence" value="ECO:0007669"/>
    <property type="project" value="UniProtKB-SubCell"/>
</dbReference>
<dbReference type="InterPro" id="IPR036942">
    <property type="entry name" value="Beta-barrel_TonB_sf"/>
</dbReference>
<dbReference type="SUPFAM" id="SSF56935">
    <property type="entry name" value="Porins"/>
    <property type="match status" value="1"/>
</dbReference>
<evidence type="ECO:0000259" key="13">
    <source>
        <dbReference type="Pfam" id="PF07715"/>
    </source>
</evidence>
<evidence type="ECO:0000256" key="7">
    <source>
        <dbReference type="ARBA" id="ARBA00023136"/>
    </source>
</evidence>
<dbReference type="EMBL" id="JAGTAR010000035">
    <property type="protein sequence ID" value="MBR8537603.1"/>
    <property type="molecule type" value="Genomic_DNA"/>
</dbReference>
<feature type="domain" description="TonB-dependent receptor plug" evidence="13">
    <location>
        <begin position="85"/>
        <end position="186"/>
    </location>
</feature>
<evidence type="ECO:0000259" key="12">
    <source>
        <dbReference type="Pfam" id="PF00593"/>
    </source>
</evidence>
<comment type="similarity">
    <text evidence="10 11">Belongs to the TonB-dependent receptor family.</text>
</comment>
<dbReference type="InterPro" id="IPR039426">
    <property type="entry name" value="TonB-dep_rcpt-like"/>
</dbReference>
<evidence type="ECO:0000256" key="1">
    <source>
        <dbReference type="ARBA" id="ARBA00004571"/>
    </source>
</evidence>
<dbReference type="InterPro" id="IPR037066">
    <property type="entry name" value="Plug_dom_sf"/>
</dbReference>
<proteinExistence type="inferred from homology"/>
<keyword evidence="8 14" id="KW-0675">Receptor</keyword>